<keyword evidence="2" id="KW-0560">Oxidoreductase</keyword>
<reference evidence="3" key="1">
    <citation type="submission" date="2016-10" db="EMBL/GenBank/DDBJ databases">
        <authorList>
            <person name="Varghese N."/>
            <person name="Submissions S."/>
        </authorList>
    </citation>
    <scope>NUCLEOTIDE SEQUENCE [LARGE SCALE GENOMIC DNA]</scope>
    <source>
        <strain evidence="3">BP1-148</strain>
    </source>
</reference>
<dbReference type="InterPro" id="IPR050744">
    <property type="entry name" value="AI-2_Isomerase_LsrG"/>
</dbReference>
<dbReference type="AlphaFoldDB" id="A0A1G8A355"/>
<dbReference type="Pfam" id="PF03992">
    <property type="entry name" value="ABM"/>
    <property type="match status" value="1"/>
</dbReference>
<dbReference type="PROSITE" id="PS51725">
    <property type="entry name" value="ABM"/>
    <property type="match status" value="1"/>
</dbReference>
<dbReference type="SUPFAM" id="SSF54909">
    <property type="entry name" value="Dimeric alpha+beta barrel"/>
    <property type="match status" value="1"/>
</dbReference>
<name>A0A1G8A355_9BACT</name>
<organism evidence="2 3">
    <name type="scientific">Prevotella communis</name>
    <dbReference type="NCBI Taxonomy" id="2913614"/>
    <lineage>
        <taxon>Bacteria</taxon>
        <taxon>Pseudomonadati</taxon>
        <taxon>Bacteroidota</taxon>
        <taxon>Bacteroidia</taxon>
        <taxon>Bacteroidales</taxon>
        <taxon>Prevotellaceae</taxon>
        <taxon>Prevotella</taxon>
    </lineage>
</organism>
<protein>
    <submittedName>
        <fullName evidence="2">Quinol monooxygenase YgiN</fullName>
    </submittedName>
</protein>
<dbReference type="PANTHER" id="PTHR33336">
    <property type="entry name" value="QUINOL MONOOXYGENASE YGIN-RELATED"/>
    <property type="match status" value="1"/>
</dbReference>
<dbReference type="InterPro" id="IPR011008">
    <property type="entry name" value="Dimeric_a/b-barrel"/>
</dbReference>
<accession>A0A1G8A355</accession>
<gene>
    <name evidence="2" type="ORF">SAMN04487901_11829</name>
</gene>
<evidence type="ECO:0000259" key="1">
    <source>
        <dbReference type="PROSITE" id="PS51725"/>
    </source>
</evidence>
<dbReference type="PANTHER" id="PTHR33336:SF15">
    <property type="entry name" value="ABM DOMAIN-CONTAINING PROTEIN"/>
    <property type="match status" value="1"/>
</dbReference>
<evidence type="ECO:0000313" key="3">
    <source>
        <dbReference type="Proteomes" id="UP000198779"/>
    </source>
</evidence>
<keyword evidence="3" id="KW-1185">Reference proteome</keyword>
<evidence type="ECO:0000313" key="2">
    <source>
        <dbReference type="EMBL" id="SDH15277.1"/>
    </source>
</evidence>
<sequence>MVRVNSMFNVKDEADAQQVKQMARQLIEQSRLEEGNLSYDLFQGSTPTCLLFCETWLDNDAFKAHVASQHYTTIMPKIQKLIVGNKDLKIFEYE</sequence>
<dbReference type="InterPro" id="IPR007138">
    <property type="entry name" value="ABM_dom"/>
</dbReference>
<dbReference type="STRING" id="645274.SAMN04487901_11829"/>
<keyword evidence="2" id="KW-0503">Monooxygenase</keyword>
<dbReference type="EMBL" id="FNCQ01000018">
    <property type="protein sequence ID" value="SDH15277.1"/>
    <property type="molecule type" value="Genomic_DNA"/>
</dbReference>
<proteinExistence type="predicted"/>
<dbReference type="Proteomes" id="UP000198779">
    <property type="component" value="Unassembled WGS sequence"/>
</dbReference>
<dbReference type="RefSeq" id="WP_091818869.1">
    <property type="nucleotide sequence ID" value="NZ_FNCQ01000018.1"/>
</dbReference>
<feature type="domain" description="ABM" evidence="1">
    <location>
        <begin position="2"/>
        <end position="91"/>
    </location>
</feature>
<dbReference type="Gene3D" id="3.30.70.100">
    <property type="match status" value="1"/>
</dbReference>
<dbReference type="GO" id="GO:0004497">
    <property type="term" value="F:monooxygenase activity"/>
    <property type="evidence" value="ECO:0007669"/>
    <property type="project" value="UniProtKB-KW"/>
</dbReference>